<feature type="compositionally biased region" description="Polar residues" evidence="1">
    <location>
        <begin position="102"/>
        <end position="112"/>
    </location>
</feature>
<keyword evidence="3" id="KW-1185">Reference proteome</keyword>
<comment type="caution">
    <text evidence="2">The sequence shown here is derived from an EMBL/GenBank/DDBJ whole genome shotgun (WGS) entry which is preliminary data.</text>
</comment>
<dbReference type="Proteomes" id="UP000789396">
    <property type="component" value="Unassembled WGS sequence"/>
</dbReference>
<protein>
    <submittedName>
        <fullName evidence="2">5589_t:CDS:1</fullName>
    </submittedName>
</protein>
<feature type="non-terminal residue" evidence="2">
    <location>
        <position position="123"/>
    </location>
</feature>
<gene>
    <name evidence="2" type="ORF">RFULGI_LOCUS12418</name>
</gene>
<evidence type="ECO:0000256" key="1">
    <source>
        <dbReference type="SAM" id="MobiDB-lite"/>
    </source>
</evidence>
<evidence type="ECO:0000313" key="2">
    <source>
        <dbReference type="EMBL" id="CAG8734892.1"/>
    </source>
</evidence>
<feature type="non-terminal residue" evidence="2">
    <location>
        <position position="1"/>
    </location>
</feature>
<dbReference type="AlphaFoldDB" id="A0A9N9NI31"/>
<proteinExistence type="predicted"/>
<name>A0A9N9NI31_9GLOM</name>
<reference evidence="2" key="1">
    <citation type="submission" date="2021-06" db="EMBL/GenBank/DDBJ databases">
        <authorList>
            <person name="Kallberg Y."/>
            <person name="Tangrot J."/>
            <person name="Rosling A."/>
        </authorList>
    </citation>
    <scope>NUCLEOTIDE SEQUENCE</scope>
    <source>
        <strain evidence="2">IN212</strain>
    </source>
</reference>
<sequence length="123" mass="14319">NIQEVETSRYYKSIQDNIDHDNYVRDEWAKTSADLFRERALWGPKTSDHESKWRLDFTEVPVLRTVKYDRCFNALTNIKFNDLIDLDVPVRHLGGKSHDRQMTLTPSASDAETSNDDVDSVEN</sequence>
<accession>A0A9N9NI31</accession>
<feature type="region of interest" description="Disordered" evidence="1">
    <location>
        <begin position="94"/>
        <end position="123"/>
    </location>
</feature>
<feature type="compositionally biased region" description="Acidic residues" evidence="1">
    <location>
        <begin position="113"/>
        <end position="123"/>
    </location>
</feature>
<dbReference type="EMBL" id="CAJVPZ010029721">
    <property type="protein sequence ID" value="CAG8734892.1"/>
    <property type="molecule type" value="Genomic_DNA"/>
</dbReference>
<evidence type="ECO:0000313" key="3">
    <source>
        <dbReference type="Proteomes" id="UP000789396"/>
    </source>
</evidence>
<organism evidence="2 3">
    <name type="scientific">Racocetra fulgida</name>
    <dbReference type="NCBI Taxonomy" id="60492"/>
    <lineage>
        <taxon>Eukaryota</taxon>
        <taxon>Fungi</taxon>
        <taxon>Fungi incertae sedis</taxon>
        <taxon>Mucoromycota</taxon>
        <taxon>Glomeromycotina</taxon>
        <taxon>Glomeromycetes</taxon>
        <taxon>Diversisporales</taxon>
        <taxon>Gigasporaceae</taxon>
        <taxon>Racocetra</taxon>
    </lineage>
</organism>